<dbReference type="Pfam" id="PF13392">
    <property type="entry name" value="HNH_3"/>
    <property type="match status" value="1"/>
</dbReference>
<organism evidence="2">
    <name type="scientific">marine sediment metagenome</name>
    <dbReference type="NCBI Taxonomy" id="412755"/>
    <lineage>
        <taxon>unclassified sequences</taxon>
        <taxon>metagenomes</taxon>
        <taxon>ecological metagenomes</taxon>
    </lineage>
</organism>
<comment type="caution">
    <text evidence="2">The sequence shown here is derived from an EMBL/GenBank/DDBJ whole genome shotgun (WGS) entry which is preliminary data.</text>
</comment>
<reference evidence="2" key="1">
    <citation type="journal article" date="2015" name="Nature">
        <title>Complex archaea that bridge the gap between prokaryotes and eukaryotes.</title>
        <authorList>
            <person name="Spang A."/>
            <person name="Saw J.H."/>
            <person name="Jorgensen S.L."/>
            <person name="Zaremba-Niedzwiedzka K."/>
            <person name="Martijn J."/>
            <person name="Lind A.E."/>
            <person name="van Eijk R."/>
            <person name="Schleper C."/>
            <person name="Guy L."/>
            <person name="Ettema T.J."/>
        </authorList>
    </citation>
    <scope>NUCLEOTIDE SEQUENCE</scope>
</reference>
<protein>
    <recommendedName>
        <fullName evidence="1">HNH nuclease domain-containing protein</fullName>
    </recommendedName>
</protein>
<accession>A0A0F9IU65</accession>
<evidence type="ECO:0000259" key="1">
    <source>
        <dbReference type="Pfam" id="PF13392"/>
    </source>
</evidence>
<name>A0A0F9IU65_9ZZZZ</name>
<dbReference type="InterPro" id="IPR044925">
    <property type="entry name" value="His-Me_finger_sf"/>
</dbReference>
<dbReference type="Gene3D" id="3.90.75.20">
    <property type="match status" value="1"/>
</dbReference>
<dbReference type="SUPFAM" id="SSF54060">
    <property type="entry name" value="His-Me finger endonucleases"/>
    <property type="match status" value="1"/>
</dbReference>
<dbReference type="AlphaFoldDB" id="A0A0F9IU65"/>
<dbReference type="InterPro" id="IPR003615">
    <property type="entry name" value="HNH_nuc"/>
</dbReference>
<gene>
    <name evidence="2" type="ORF">LCGC14_1835920</name>
</gene>
<dbReference type="EMBL" id="LAZR01018201">
    <property type="protein sequence ID" value="KKL97300.1"/>
    <property type="molecule type" value="Genomic_DNA"/>
</dbReference>
<proteinExistence type="predicted"/>
<evidence type="ECO:0000313" key="2">
    <source>
        <dbReference type="EMBL" id="KKL97300.1"/>
    </source>
</evidence>
<sequence length="184" mass="21326">MNLIQKGKMKLIPNHPNYSITKDGRVWSNRYKRWLKPHHSNGYPIIGLDQHTYRVHRLVLETFVGRCPKGMECRHLNGNRADLRLLNLCWGTRSENAHDAIKHGTHNCLHSPGSKLNTSEREMIFYSCNSGSCTLQELADSYGVSKQTVVHISRKYESILNVLPFHVTEVKTDRYERKNQNNND</sequence>
<feature type="domain" description="HNH nuclease" evidence="1">
    <location>
        <begin position="53"/>
        <end position="97"/>
    </location>
</feature>